<dbReference type="Proteomes" id="UP000787419">
    <property type="component" value="Unassembled WGS sequence"/>
</dbReference>
<protein>
    <submittedName>
        <fullName evidence="1">Uncharacterized protein</fullName>
    </submittedName>
</protein>
<dbReference type="RefSeq" id="WP_278490146.1">
    <property type="nucleotide sequence ID" value="NZ_JABZTM010000057.1"/>
</dbReference>
<dbReference type="AlphaFoldDB" id="A0A9D5WVC2"/>
<evidence type="ECO:0000313" key="1">
    <source>
        <dbReference type="EMBL" id="MBF1446955.1"/>
    </source>
</evidence>
<accession>A0A9D5WVC2</accession>
<reference evidence="1" key="1">
    <citation type="submission" date="2020-04" db="EMBL/GenBank/DDBJ databases">
        <title>Deep metagenomics examines the oral microbiome during advanced dental caries in children, revealing novel taxa and co-occurrences with host molecules.</title>
        <authorList>
            <person name="Baker J.L."/>
            <person name="Morton J.T."/>
            <person name="Dinis M."/>
            <person name="Alvarez R."/>
            <person name="Tran N.C."/>
            <person name="Knight R."/>
            <person name="Edlund A."/>
        </authorList>
    </citation>
    <scope>NUCLEOTIDE SEQUENCE</scope>
    <source>
        <strain evidence="1">JCVI_32_bin.50</strain>
    </source>
</reference>
<comment type="caution">
    <text evidence="1">The sequence shown here is derived from an EMBL/GenBank/DDBJ whole genome shotgun (WGS) entry which is preliminary data.</text>
</comment>
<proteinExistence type="predicted"/>
<evidence type="ECO:0000313" key="2">
    <source>
        <dbReference type="Proteomes" id="UP000787419"/>
    </source>
</evidence>
<sequence length="107" mass="11937">MITTKKKKDLLNDILNEPLLVKASSDKIPGIETKVDDLTQKVDAIPTAPPEAPEIVIPSEKLKKDIKDDVSEYFDELPNTSGLLSDKNIRKLGDAFVKSYFGELQEH</sequence>
<dbReference type="EMBL" id="JABZTM010000057">
    <property type="protein sequence ID" value="MBF1446955.1"/>
    <property type="molecule type" value="Genomic_DNA"/>
</dbReference>
<gene>
    <name evidence="1" type="ORF">HXN55_06180</name>
</gene>
<name>A0A9D5WVC2_9BACT</name>
<organism evidence="1 2">
    <name type="scientific">Prevotella nigrescens</name>
    <dbReference type="NCBI Taxonomy" id="28133"/>
    <lineage>
        <taxon>Bacteria</taxon>
        <taxon>Pseudomonadati</taxon>
        <taxon>Bacteroidota</taxon>
        <taxon>Bacteroidia</taxon>
        <taxon>Bacteroidales</taxon>
        <taxon>Prevotellaceae</taxon>
        <taxon>Prevotella</taxon>
    </lineage>
</organism>